<evidence type="ECO:0000313" key="3">
    <source>
        <dbReference type="Proteomes" id="UP001396334"/>
    </source>
</evidence>
<feature type="region of interest" description="Disordered" evidence="1">
    <location>
        <begin position="14"/>
        <end position="34"/>
    </location>
</feature>
<evidence type="ECO:0000256" key="1">
    <source>
        <dbReference type="SAM" id="MobiDB-lite"/>
    </source>
</evidence>
<reference evidence="2 3" key="1">
    <citation type="journal article" date="2024" name="G3 (Bethesda)">
        <title>Genome assembly of Hibiscus sabdariffa L. provides insights into metabolisms of medicinal natural products.</title>
        <authorList>
            <person name="Kim T."/>
        </authorList>
    </citation>
    <scope>NUCLEOTIDE SEQUENCE [LARGE SCALE GENOMIC DNA]</scope>
    <source>
        <strain evidence="2">TK-2024</strain>
        <tissue evidence="2">Old leaves</tissue>
    </source>
</reference>
<dbReference type="Proteomes" id="UP001396334">
    <property type="component" value="Unassembled WGS sequence"/>
</dbReference>
<gene>
    <name evidence="2" type="ORF">V6N11_019295</name>
</gene>
<sequence length="214" mass="23892">ISYSSLKPVDIPISPRRHNTLPTQHTIRPLPYPPPLLKVPPAQLQQCSKMGKDGAPLQKLRPVSCNELVDDCSDHRLDHVIGGSLAKPPKPFKALFSKLKRLKEPLKKLNTDNFSGILDRVVAHQQELEYVQELILNCPTVNISREKEDENGLKLGSFEAISSELIRHFTNSLGVVHSNVSPISYELLKEILGVELTSEMSDSLVQCYLIRGSL</sequence>
<keyword evidence="3" id="KW-1185">Reference proteome</keyword>
<protein>
    <submittedName>
        <fullName evidence="2">Uncharacterized protein</fullName>
    </submittedName>
</protein>
<feature type="non-terminal residue" evidence="2">
    <location>
        <position position="1"/>
    </location>
</feature>
<proteinExistence type="predicted"/>
<comment type="caution">
    <text evidence="2">The sequence shown here is derived from an EMBL/GenBank/DDBJ whole genome shotgun (WGS) entry which is preliminary data.</text>
</comment>
<evidence type="ECO:0000313" key="2">
    <source>
        <dbReference type="EMBL" id="KAK9006965.1"/>
    </source>
</evidence>
<accession>A0ABR2R2F3</accession>
<organism evidence="2 3">
    <name type="scientific">Hibiscus sabdariffa</name>
    <name type="common">roselle</name>
    <dbReference type="NCBI Taxonomy" id="183260"/>
    <lineage>
        <taxon>Eukaryota</taxon>
        <taxon>Viridiplantae</taxon>
        <taxon>Streptophyta</taxon>
        <taxon>Embryophyta</taxon>
        <taxon>Tracheophyta</taxon>
        <taxon>Spermatophyta</taxon>
        <taxon>Magnoliopsida</taxon>
        <taxon>eudicotyledons</taxon>
        <taxon>Gunneridae</taxon>
        <taxon>Pentapetalae</taxon>
        <taxon>rosids</taxon>
        <taxon>malvids</taxon>
        <taxon>Malvales</taxon>
        <taxon>Malvaceae</taxon>
        <taxon>Malvoideae</taxon>
        <taxon>Hibiscus</taxon>
    </lineage>
</organism>
<dbReference type="EMBL" id="JBBPBN010000028">
    <property type="protein sequence ID" value="KAK9006965.1"/>
    <property type="molecule type" value="Genomic_DNA"/>
</dbReference>
<name>A0ABR2R2F3_9ROSI</name>